<dbReference type="InterPro" id="IPR050697">
    <property type="entry name" value="Adenylyl/Guanylyl_Cyclase_3/4"/>
</dbReference>
<comment type="caution">
    <text evidence="2">The sequence shown here is derived from an EMBL/GenBank/DDBJ whole genome shotgun (WGS) entry which is preliminary data.</text>
</comment>
<dbReference type="Pfam" id="PF14559">
    <property type="entry name" value="TPR_19"/>
    <property type="match status" value="1"/>
</dbReference>
<dbReference type="EMBL" id="CAADFC020000013">
    <property type="protein sequence ID" value="VIO71381.1"/>
    <property type="molecule type" value="Genomic_DNA"/>
</dbReference>
<evidence type="ECO:0000313" key="2">
    <source>
        <dbReference type="EMBL" id="VIO71381.1"/>
    </source>
</evidence>
<gene>
    <name evidence="2" type="ORF">CI1B_35650</name>
</gene>
<dbReference type="InterPro" id="IPR001054">
    <property type="entry name" value="A/G_cyclase"/>
</dbReference>
<dbReference type="Pfam" id="PF00211">
    <property type="entry name" value="Guanylate_cyc"/>
    <property type="match status" value="1"/>
</dbReference>
<proteinExistence type="predicted"/>
<dbReference type="GO" id="GO:0006171">
    <property type="term" value="P:cAMP biosynthetic process"/>
    <property type="evidence" value="ECO:0007669"/>
    <property type="project" value="TreeGrafter"/>
</dbReference>
<organism evidence="2 3">
    <name type="scientific">Bradyrhizobium ivorense</name>
    <dbReference type="NCBI Taxonomy" id="2511166"/>
    <lineage>
        <taxon>Bacteria</taxon>
        <taxon>Pseudomonadati</taxon>
        <taxon>Pseudomonadota</taxon>
        <taxon>Alphaproteobacteria</taxon>
        <taxon>Hyphomicrobiales</taxon>
        <taxon>Nitrobacteraceae</taxon>
        <taxon>Bradyrhizobium</taxon>
    </lineage>
</organism>
<evidence type="ECO:0000313" key="3">
    <source>
        <dbReference type="Proteomes" id="UP000328092"/>
    </source>
</evidence>
<dbReference type="InterPro" id="IPR011990">
    <property type="entry name" value="TPR-like_helical_dom_sf"/>
</dbReference>
<dbReference type="RefSeq" id="WP_172628092.1">
    <property type="nucleotide sequence ID" value="NZ_CAADFC020000013.1"/>
</dbReference>
<dbReference type="GO" id="GO:0035556">
    <property type="term" value="P:intracellular signal transduction"/>
    <property type="evidence" value="ECO:0007669"/>
    <property type="project" value="InterPro"/>
</dbReference>
<dbReference type="SUPFAM" id="SSF48452">
    <property type="entry name" value="TPR-like"/>
    <property type="match status" value="1"/>
</dbReference>
<keyword evidence="2" id="KW-0456">Lyase</keyword>
<sequence length="585" mass="63122">MADERIERRLAAILAADVAGYSRLMGADEVGTLAALKAIRREIFDPAIARHNGRIVKTTGDGLLVEFASSVDAVTCAMAVQELMAKRDQDQPQITFRIGINVGDVIIDDGDIFGDGVNIAARVESECEPGGVCLSSNALEQIRGKTEFTFVDLGERALKNIDRAVRLYAARSAALPKSAAHAVDASSHPFPDKPSIAVLPFKNISGDSDQEYFADGMTGDIIALLSRTRDFFVIAKSSTDSLKVGLSDPTSLAQQFRVRYILEGSVRKAANRVRVTAQLIEARTGKTLWADRFDRELSDLFLVQDEVTSGIVGAVYPEVLAAEAGTFKRSSSTNLDAWGLVARGMMALATFTRESISNANDLADRASKLDPEFGLAFGLRAFSLAYRSYMQWGSDWLMDARQASQDIKSAVSLQSDDPTVLFLVGGASWFMGRVLPGVPLLERAIQLNPNLAMARALLGLGYASLDRPADGLAQAEIAFRLSPRDPMACQFFAAETLCHFAAGDFSRAIASAQKGLQVNPNSLDNHLYLAAALAESGDQSRAQKQVEQALRIAPAMSLDIISRGGRDAPGWQKYHVALRKAGLPS</sequence>
<accession>A0A508TAW7</accession>
<dbReference type="CDD" id="cd07302">
    <property type="entry name" value="CHD"/>
    <property type="match status" value="1"/>
</dbReference>
<dbReference type="SUPFAM" id="SSF55073">
    <property type="entry name" value="Nucleotide cyclase"/>
    <property type="match status" value="1"/>
</dbReference>
<protein>
    <submittedName>
        <fullName evidence="2">PH-sensitive adenylate cyclase</fullName>
        <ecNumber evidence="2">4.6.1.1</ecNumber>
    </submittedName>
</protein>
<dbReference type="Gene3D" id="1.25.40.10">
    <property type="entry name" value="Tetratricopeptide repeat domain"/>
    <property type="match status" value="1"/>
</dbReference>
<dbReference type="PANTHER" id="PTHR43081:SF19">
    <property type="entry name" value="PH-SENSITIVE ADENYLATE CYCLASE RV1264"/>
    <property type="match status" value="1"/>
</dbReference>
<dbReference type="AlphaFoldDB" id="A0A508TAW7"/>
<dbReference type="PANTHER" id="PTHR43081">
    <property type="entry name" value="ADENYLATE CYCLASE, TERMINAL-DIFFERENTIATION SPECIFIC-RELATED"/>
    <property type="match status" value="1"/>
</dbReference>
<dbReference type="Gene3D" id="3.40.50.10610">
    <property type="entry name" value="ABC-type transport auxiliary lipoprotein component"/>
    <property type="match status" value="1"/>
</dbReference>
<name>A0A508TAW7_9BRAD</name>
<keyword evidence="3" id="KW-1185">Reference proteome</keyword>
<dbReference type="Proteomes" id="UP000328092">
    <property type="component" value="Unassembled WGS sequence"/>
</dbReference>
<reference evidence="2" key="1">
    <citation type="submission" date="2019-02" db="EMBL/GenBank/DDBJ databases">
        <authorList>
            <person name="Pothier F.J."/>
        </authorList>
    </citation>
    <scope>NUCLEOTIDE SEQUENCE</scope>
    <source>
        <strain evidence="2">CI-1B</strain>
    </source>
</reference>
<evidence type="ECO:0000259" key="1">
    <source>
        <dbReference type="PROSITE" id="PS50125"/>
    </source>
</evidence>
<feature type="domain" description="Guanylate cyclase" evidence="1">
    <location>
        <begin position="12"/>
        <end position="124"/>
    </location>
</feature>
<dbReference type="GO" id="GO:0004016">
    <property type="term" value="F:adenylate cyclase activity"/>
    <property type="evidence" value="ECO:0007669"/>
    <property type="project" value="UniProtKB-EC"/>
</dbReference>
<dbReference type="InterPro" id="IPR029787">
    <property type="entry name" value="Nucleotide_cyclase"/>
</dbReference>
<dbReference type="EC" id="4.6.1.1" evidence="2"/>
<dbReference type="Gene3D" id="3.30.70.1230">
    <property type="entry name" value="Nucleotide cyclase"/>
    <property type="match status" value="1"/>
</dbReference>
<dbReference type="PROSITE" id="PS50125">
    <property type="entry name" value="GUANYLATE_CYCLASE_2"/>
    <property type="match status" value="1"/>
</dbReference>